<evidence type="ECO:0000256" key="1">
    <source>
        <dbReference type="ARBA" id="ARBA00022729"/>
    </source>
</evidence>
<evidence type="ECO:0000313" key="3">
    <source>
        <dbReference type="EMBL" id="RAJ25950.1"/>
    </source>
</evidence>
<dbReference type="Proteomes" id="UP000248987">
    <property type="component" value="Unassembled WGS sequence"/>
</dbReference>
<evidence type="ECO:0000259" key="2">
    <source>
        <dbReference type="Pfam" id="PF18962"/>
    </source>
</evidence>
<accession>A0A1A7R4M9</accession>
<reference evidence="3 4" key="1">
    <citation type="submission" date="2018-06" db="EMBL/GenBank/DDBJ databases">
        <title>Genomic Encyclopedia of Archaeal and Bacterial Type Strains, Phase II (KMG-II): from individual species to whole genera.</title>
        <authorList>
            <person name="Goeker M."/>
        </authorList>
    </citation>
    <scope>NUCLEOTIDE SEQUENCE [LARGE SCALE GENOMIC DNA]</scope>
    <source>
        <strain evidence="3 4">DSM 12408</strain>
    </source>
</reference>
<keyword evidence="4" id="KW-1185">Reference proteome</keyword>
<feature type="domain" description="Secretion system C-terminal sorting" evidence="2">
    <location>
        <begin position="327"/>
        <end position="395"/>
    </location>
</feature>
<name>A0A1A7R4M9_9FLAO</name>
<evidence type="ECO:0000313" key="4">
    <source>
        <dbReference type="Proteomes" id="UP000248987"/>
    </source>
</evidence>
<dbReference type="RefSeq" id="WP_066431850.1">
    <property type="nucleotide sequence ID" value="NZ_LZRN01000007.1"/>
</dbReference>
<dbReference type="AlphaFoldDB" id="A0A1A7R4M9"/>
<protein>
    <submittedName>
        <fullName evidence="3">Putative secreted protein (Por secretion system target)</fullName>
    </submittedName>
</protein>
<dbReference type="Gene3D" id="2.40.128.720">
    <property type="match status" value="3"/>
</dbReference>
<dbReference type="InterPro" id="IPR026444">
    <property type="entry name" value="Secre_tail"/>
</dbReference>
<sequence length="398" mass="46358">MKQQLLFLTFTLFLCLTTTQGQESLNYITVESYDASTESYLLSSKEEYTYNPNGQQKKTELYYWDTSSWILSSKEEYTYDSNGNLTEDVYSNWNSSTNQWTYNYRNVTIYTNNKLTGQISYEWLNGAWTPDYKSDFMYVANNIDTFNSYDWIGGQWIFNERGAVTYNSGKISEVITEELINNIWTLSDKTMYIRNATTGKIEEVIYQAWDGTKWKNEDKSNYTIDSKGITSEIFSESDDGINWDPSYKNEYTYDSSKLMSNYFNPFNRDAYFYDLGIEDFPHINKVLTNLFSIYDSTVWLTAAKTTYYYSDSTMNLKDLSDSNFITVYPNPVKNILNITLSEYTEANTSLYDVTGRLVLQQKLQALNTSLNIETLNSGMYLLKVFTDQGFATKRITKN</sequence>
<proteinExistence type="predicted"/>
<organism evidence="3 4">
    <name type="scientific">Gelidibacter algens</name>
    <dbReference type="NCBI Taxonomy" id="49280"/>
    <lineage>
        <taxon>Bacteria</taxon>
        <taxon>Pseudomonadati</taxon>
        <taxon>Bacteroidota</taxon>
        <taxon>Flavobacteriia</taxon>
        <taxon>Flavobacteriales</taxon>
        <taxon>Flavobacteriaceae</taxon>
        <taxon>Gelidibacter</taxon>
    </lineage>
</organism>
<dbReference type="OrthoDB" id="1081439at2"/>
<dbReference type="STRING" id="49280.A9996_05195"/>
<dbReference type="NCBIfam" id="TIGR04183">
    <property type="entry name" value="Por_Secre_tail"/>
    <property type="match status" value="1"/>
</dbReference>
<comment type="caution">
    <text evidence="3">The sequence shown here is derived from an EMBL/GenBank/DDBJ whole genome shotgun (WGS) entry which is preliminary data.</text>
</comment>
<keyword evidence="1" id="KW-0732">Signal</keyword>
<dbReference type="EMBL" id="QLLQ01000003">
    <property type="protein sequence ID" value="RAJ25950.1"/>
    <property type="molecule type" value="Genomic_DNA"/>
</dbReference>
<gene>
    <name evidence="3" type="ORF">LX77_01369</name>
</gene>
<dbReference type="Pfam" id="PF18962">
    <property type="entry name" value="Por_Secre_tail"/>
    <property type="match status" value="1"/>
</dbReference>